<evidence type="ECO:0000313" key="1">
    <source>
        <dbReference type="EMBL" id="BCZ17146.1"/>
    </source>
</evidence>
<reference evidence="1 2" key="1">
    <citation type="submission" date="2021-07" db="EMBL/GenBank/DDBJ databases">
        <title>Novel Helicobacter sp. Isolated from a dog.</title>
        <authorList>
            <person name="Rimbara E."/>
            <person name="Suzuki M."/>
        </authorList>
    </citation>
    <scope>NUCLEOTIDE SEQUENCE [LARGE SCALE GENOMIC DNA]</scope>
    <source>
        <strain evidence="2">NHP19-003</strain>
    </source>
</reference>
<keyword evidence="2" id="KW-1185">Reference proteome</keyword>
<sequence>MAFSLCIKLGAKEIFILYVVFGVNPRKGQGRVDEITAYKGSAQCLGDVFRLVGVLFFKSVVDTLPIIEARGFKL</sequence>
<evidence type="ECO:0000313" key="2">
    <source>
        <dbReference type="Proteomes" id="UP000826775"/>
    </source>
</evidence>
<accession>A0ABM7S9E4</accession>
<gene>
    <name evidence="1" type="ORF">NHP190003_04280</name>
</gene>
<organism evidence="1 2">
    <name type="scientific">Helicobacter gastrocanis</name>
    <dbReference type="NCBI Taxonomy" id="2849641"/>
    <lineage>
        <taxon>Bacteria</taxon>
        <taxon>Pseudomonadati</taxon>
        <taxon>Campylobacterota</taxon>
        <taxon>Epsilonproteobacteria</taxon>
        <taxon>Campylobacterales</taxon>
        <taxon>Helicobacteraceae</taxon>
        <taxon>Helicobacter</taxon>
    </lineage>
</organism>
<name>A0ABM7S9E4_9HELI</name>
<proteinExistence type="predicted"/>
<dbReference type="EMBL" id="AP024814">
    <property type="protein sequence ID" value="BCZ17146.1"/>
    <property type="molecule type" value="Genomic_DNA"/>
</dbReference>
<protein>
    <submittedName>
        <fullName evidence="1">Uncharacterized protein</fullName>
    </submittedName>
</protein>
<dbReference type="Proteomes" id="UP000826775">
    <property type="component" value="Chromosome"/>
</dbReference>